<proteinExistence type="predicted"/>
<keyword evidence="3" id="KW-0732">Signal</keyword>
<dbReference type="InterPro" id="IPR011990">
    <property type="entry name" value="TPR-like_helical_dom_sf"/>
</dbReference>
<dbReference type="Gene3D" id="1.25.40.10">
    <property type="entry name" value="Tetratricopeptide repeat domain"/>
    <property type="match status" value="4"/>
</dbReference>
<dbReference type="Proteomes" id="UP000323136">
    <property type="component" value="Unassembled WGS sequence"/>
</dbReference>
<feature type="signal peptide" evidence="3">
    <location>
        <begin position="1"/>
        <end position="25"/>
    </location>
</feature>
<feature type="chain" id="PRO_5024288335" evidence="3">
    <location>
        <begin position="26"/>
        <end position="740"/>
    </location>
</feature>
<dbReference type="PROSITE" id="PS50005">
    <property type="entry name" value="TPR"/>
    <property type="match status" value="1"/>
</dbReference>
<comment type="caution">
    <text evidence="4">The sequence shown here is derived from an EMBL/GenBank/DDBJ whole genome shotgun (WGS) entry which is preliminary data.</text>
</comment>
<dbReference type="PROSITE" id="PS51257">
    <property type="entry name" value="PROKAR_LIPOPROTEIN"/>
    <property type="match status" value="1"/>
</dbReference>
<keyword evidence="5" id="KW-1185">Reference proteome</keyword>
<dbReference type="SUPFAM" id="SSF81901">
    <property type="entry name" value="HCP-like"/>
    <property type="match status" value="1"/>
</dbReference>
<evidence type="ECO:0000256" key="3">
    <source>
        <dbReference type="SAM" id="SignalP"/>
    </source>
</evidence>
<evidence type="ECO:0000313" key="5">
    <source>
        <dbReference type="Proteomes" id="UP000323136"/>
    </source>
</evidence>
<gene>
    <name evidence="4" type="ORF">C7447_101345</name>
</gene>
<feature type="repeat" description="TPR" evidence="1">
    <location>
        <begin position="325"/>
        <end position="358"/>
    </location>
</feature>
<dbReference type="EMBL" id="VNIA01000001">
    <property type="protein sequence ID" value="TYP99741.1"/>
    <property type="molecule type" value="Genomic_DNA"/>
</dbReference>
<feature type="compositionally biased region" description="Basic and acidic residues" evidence="2">
    <location>
        <begin position="93"/>
        <end position="109"/>
    </location>
</feature>
<dbReference type="Pfam" id="PF13174">
    <property type="entry name" value="TPR_6"/>
    <property type="match status" value="3"/>
</dbReference>
<dbReference type="InterPro" id="IPR019734">
    <property type="entry name" value="TPR_rpt"/>
</dbReference>
<dbReference type="SMART" id="SM00028">
    <property type="entry name" value="TPR"/>
    <property type="match status" value="4"/>
</dbReference>
<name>A0A5S5DV63_9FLAO</name>
<dbReference type="Pfam" id="PF13181">
    <property type="entry name" value="TPR_8"/>
    <property type="match status" value="1"/>
</dbReference>
<evidence type="ECO:0000256" key="1">
    <source>
        <dbReference type="PROSITE-ProRule" id="PRU00339"/>
    </source>
</evidence>
<keyword evidence="1" id="KW-0802">TPR repeat</keyword>
<dbReference type="OrthoDB" id="1522549at2"/>
<evidence type="ECO:0000313" key="4">
    <source>
        <dbReference type="EMBL" id="TYP99741.1"/>
    </source>
</evidence>
<organism evidence="4 5">
    <name type="scientific">Tenacibaculum adriaticum</name>
    <dbReference type="NCBI Taxonomy" id="413713"/>
    <lineage>
        <taxon>Bacteria</taxon>
        <taxon>Pseudomonadati</taxon>
        <taxon>Bacteroidota</taxon>
        <taxon>Flavobacteriia</taxon>
        <taxon>Flavobacteriales</taxon>
        <taxon>Flavobacteriaceae</taxon>
        <taxon>Tenacibaculum</taxon>
    </lineage>
</organism>
<dbReference type="RefSeq" id="WP_148868449.1">
    <property type="nucleotide sequence ID" value="NZ_VNIA01000001.1"/>
</dbReference>
<dbReference type="AlphaFoldDB" id="A0A5S5DV63"/>
<protein>
    <submittedName>
        <fullName evidence="4">Protein involved in gliding motility SprE</fullName>
    </submittedName>
</protein>
<reference evidence="4 5" key="1">
    <citation type="submission" date="2019-07" db="EMBL/GenBank/DDBJ databases">
        <title>Genomic Encyclopedia of Type Strains, Phase IV (KMG-IV): sequencing the most valuable type-strain genomes for metagenomic binning, comparative biology and taxonomic classification.</title>
        <authorList>
            <person name="Goeker M."/>
        </authorList>
    </citation>
    <scope>NUCLEOTIDE SEQUENCE [LARGE SCALE GENOMIC DNA]</scope>
    <source>
        <strain evidence="4 5">DSM 18961</strain>
    </source>
</reference>
<feature type="region of interest" description="Disordered" evidence="2">
    <location>
        <begin position="84"/>
        <end position="109"/>
    </location>
</feature>
<evidence type="ECO:0000256" key="2">
    <source>
        <dbReference type="SAM" id="MobiDB-lite"/>
    </source>
</evidence>
<accession>A0A5S5DV63</accession>
<sequence>MKRLHKILILLTVLVTVLYSCSTQKDTLVSKNFHALTAKYNVLFNGEQAFQQGLKDIREQHTDNFWKRLQIEPITFDERKIEAPKFNSPGEDFNNKQEENKSATPFDRAEEKAVKAIQKHSMNIKGYEKNRQIDDAYLLLGKSRYYTQRFIPAVEAFNYIIANYPNANLNYETRVWRAKANVRLGNEETAIQSMKLLLKVVDEKEEISKEVQEQAYTAMAMAYTETDTIQKVIEHLNNATQTFINREQSARNMFILGQVYSELNRKDSARMVFQKLANKKQAPVKYRIHANIELVKNSAKDSSDVLLINRFKKLIKNTDNRKYYDELYYQLGTLYEDRGNTKKAVEYYKKSLTAKDGSNYQKTYTYERLGNLHFNKQDYLLAGSYYDSVLQITSKEFDSEKRIRRIRRKNKGLTTLKKYEDVVKNNDSILQLVAMSTNERTAYFESYIEKIKKEDEERRQQLLNSQNFGNQFGGGTSFGNNKGKWYFYNTQSKGFGEAEFQRIWGTRPLEDNWRLSDKTAINSNNEIAEEEDINKSRYELATYIEAIPTDPKILNQLKEDRNDALYQLGLIYKEQFKNTGLAIKNFERLTNLNQKEELKLPLNYHLYQLYTEVGEIAKATRAKEFILQNYPNTRFAEIIISPDKKLEAIEEKEDEIAKKYKELYYLYKNYKYEEVVNQINTFSETVAKSDLIPKLALLKALAIGKYKSKEEYKKALEFVAFSYANKEEGKKAEEIIKLLK</sequence>